<reference evidence="1" key="1">
    <citation type="submission" date="2022-08" db="EMBL/GenBank/DDBJ databases">
        <authorList>
            <consortium name="DOE Joint Genome Institute"/>
            <person name="Min B."/>
            <person name="Riley R."/>
            <person name="Sierra-Patev S."/>
            <person name="Naranjo-Ortiz M."/>
            <person name="Looney B."/>
            <person name="Konkel Z."/>
            <person name="Slot J.C."/>
            <person name="Sakamoto Y."/>
            <person name="Steenwyk J.L."/>
            <person name="Rokas A."/>
            <person name="Carro J."/>
            <person name="Camarero S."/>
            <person name="Ferreira P."/>
            <person name="Molpeceres G."/>
            <person name="Ruiz-Duenas F.J."/>
            <person name="Serrano A."/>
            <person name="Henrissat B."/>
            <person name="Drula E."/>
            <person name="Hughes K.W."/>
            <person name="Mata J.L."/>
            <person name="Ishikawa N.K."/>
            <person name="Vargas-Isla R."/>
            <person name="Ushijima S."/>
            <person name="Smith C.A."/>
            <person name="Ahrendt S."/>
            <person name="Andreopoulos W."/>
            <person name="He G."/>
            <person name="Labutti K."/>
            <person name="Lipzen A."/>
            <person name="Ng V."/>
            <person name="Sandor L."/>
            <person name="Barry K."/>
            <person name="Martinez A.T."/>
            <person name="Xiao Y."/>
            <person name="Gibbons J.G."/>
            <person name="Terashima K."/>
            <person name="Hibbett D.S."/>
            <person name="Grigoriev I.V."/>
        </authorList>
    </citation>
    <scope>NUCLEOTIDE SEQUENCE</scope>
    <source>
        <strain evidence="1">TFB9207</strain>
    </source>
</reference>
<evidence type="ECO:0000313" key="2">
    <source>
        <dbReference type="Proteomes" id="UP001163846"/>
    </source>
</evidence>
<dbReference type="Proteomes" id="UP001163846">
    <property type="component" value="Unassembled WGS sequence"/>
</dbReference>
<comment type="caution">
    <text evidence="1">The sequence shown here is derived from an EMBL/GenBank/DDBJ whole genome shotgun (WGS) entry which is preliminary data.</text>
</comment>
<sequence length="131" mass="15022">ILKDATNFFSTNSASIATVIPAMDAIDEAFATGIVDHDVVSAPVWHALSLGKRTMNKYYELTDDSYVYRMAIILHPSLKLEYFIKANWPQQWIDTAVQVTRETWERTFKPSQPTNEPVPSQDLPVRRFDIF</sequence>
<dbReference type="AlphaFoldDB" id="A0AA38U7G6"/>
<gene>
    <name evidence="1" type="ORF">F5878DRAFT_546014</name>
</gene>
<accession>A0AA38U7G6</accession>
<name>A0AA38U7G6_9AGAR</name>
<evidence type="ECO:0000313" key="1">
    <source>
        <dbReference type="EMBL" id="KAJ3833744.1"/>
    </source>
</evidence>
<dbReference type="EMBL" id="MU806641">
    <property type="protein sequence ID" value="KAJ3833744.1"/>
    <property type="molecule type" value="Genomic_DNA"/>
</dbReference>
<feature type="non-terminal residue" evidence="1">
    <location>
        <position position="1"/>
    </location>
</feature>
<keyword evidence="2" id="KW-1185">Reference proteome</keyword>
<proteinExistence type="predicted"/>
<protein>
    <submittedName>
        <fullName evidence="1">Uncharacterized protein</fullName>
    </submittedName>
</protein>
<organism evidence="1 2">
    <name type="scientific">Lentinula raphanica</name>
    <dbReference type="NCBI Taxonomy" id="153919"/>
    <lineage>
        <taxon>Eukaryota</taxon>
        <taxon>Fungi</taxon>
        <taxon>Dikarya</taxon>
        <taxon>Basidiomycota</taxon>
        <taxon>Agaricomycotina</taxon>
        <taxon>Agaricomycetes</taxon>
        <taxon>Agaricomycetidae</taxon>
        <taxon>Agaricales</taxon>
        <taxon>Marasmiineae</taxon>
        <taxon>Omphalotaceae</taxon>
        <taxon>Lentinula</taxon>
    </lineage>
</organism>